<comment type="caution">
    <text evidence="3">The sequence shown here is derived from an EMBL/GenBank/DDBJ whole genome shotgun (WGS) entry which is preliminary data.</text>
</comment>
<proteinExistence type="predicted"/>
<gene>
    <name evidence="3" type="ORF">PY06568</name>
</gene>
<dbReference type="PaxDb" id="73239-Q7RAD2"/>
<keyword evidence="2" id="KW-1133">Transmembrane helix</keyword>
<dbReference type="InterPro" id="IPR006477">
    <property type="entry name" value="Yir_bir_cir"/>
</dbReference>
<sequence>MNKEVCEKFQEVRNSIPDEPKDKGIPEFDDSHFLNNYCDSSQCQSYFDRISAGCLYLLDQFYNDSCMFPSPKNSNPYIVEYILIWLSYILNLDKSKDHNNINDFYNYQINSCDQYKTQIIDLPGYENYKGLIDARKNLLYMGSSNVSKFYEAFKSLCNLYTQFDEYKQNCKNYLEDNEFLKKYENLKNGSDMTKDDSYSQIMSTLLKDYDGLKRECEVALSPPPKETKQNPGLTHGQTPADSSEEILLHGSEEISGQNYEQTVQNLDVTSSSSSIVSKLIPVLLIFGAIPIFLGISYKYSLFGFRKRVQKQHLREKLKKVVIIPGI</sequence>
<dbReference type="Pfam" id="PF06022">
    <property type="entry name" value="Cir_Bir_Yir"/>
    <property type="match status" value="1"/>
</dbReference>
<dbReference type="InParanoid" id="Q7RAD2"/>
<reference evidence="3 4" key="1">
    <citation type="journal article" date="2002" name="Nature">
        <title>Genome sequence and comparative analysis of the model rodent malaria parasite Plasmodium yoelii yoelii.</title>
        <authorList>
            <person name="Carlton J.M."/>
            <person name="Angiuoli S.V."/>
            <person name="Suh B.B."/>
            <person name="Kooij T.W."/>
            <person name="Pertea M."/>
            <person name="Silva J.C."/>
            <person name="Ermolaeva M.D."/>
            <person name="Allen J.E."/>
            <person name="Selengut J.D."/>
            <person name="Koo H.L."/>
            <person name="Peterson J.D."/>
            <person name="Pop M."/>
            <person name="Kosack D.S."/>
            <person name="Shumway M.F."/>
            <person name="Bidwell S.L."/>
            <person name="Shallom S.J."/>
            <person name="van Aken S.E."/>
            <person name="Riedmuller S.B."/>
            <person name="Feldblyum T.V."/>
            <person name="Cho J.K."/>
            <person name="Quackenbush J."/>
            <person name="Sedegah M."/>
            <person name="Shoaibi A."/>
            <person name="Cummings L.M."/>
            <person name="Florens L."/>
            <person name="Yates J.R."/>
            <person name="Raine J.D."/>
            <person name="Sinden R.E."/>
            <person name="Harris M.A."/>
            <person name="Cunningham D.A."/>
            <person name="Preiser P.R."/>
            <person name="Bergman L.W."/>
            <person name="Vaidya A.B."/>
            <person name="van Lin L.H."/>
            <person name="Janse C.J."/>
            <person name="Waters A.P."/>
            <person name="Smith H.O."/>
            <person name="White O.R."/>
            <person name="Salzberg S.L."/>
            <person name="Venter J.C."/>
            <person name="Fraser C.M."/>
            <person name="Hoffman S.L."/>
            <person name="Gardner M.J."/>
            <person name="Carucci D.J."/>
        </authorList>
    </citation>
    <scope>NUCLEOTIDE SEQUENCE [LARGE SCALE GENOMIC DNA]</scope>
    <source>
        <strain evidence="3 4">17XNL</strain>
    </source>
</reference>
<dbReference type="EMBL" id="AABL01002236">
    <property type="protein sequence ID" value="EAA18801.1"/>
    <property type="molecule type" value="Genomic_DNA"/>
</dbReference>
<dbReference type="AlphaFoldDB" id="Q7RAD2"/>
<feature type="transmembrane region" description="Helical" evidence="2">
    <location>
        <begin position="279"/>
        <end position="297"/>
    </location>
</feature>
<evidence type="ECO:0000313" key="3">
    <source>
        <dbReference type="EMBL" id="EAA18801.1"/>
    </source>
</evidence>
<keyword evidence="4" id="KW-1185">Reference proteome</keyword>
<evidence type="ECO:0000256" key="2">
    <source>
        <dbReference type="SAM" id="Phobius"/>
    </source>
</evidence>
<feature type="compositionally biased region" description="Polar residues" evidence="1">
    <location>
        <begin position="229"/>
        <end position="240"/>
    </location>
</feature>
<keyword evidence="2" id="KW-0472">Membrane</keyword>
<dbReference type="Proteomes" id="UP000008553">
    <property type="component" value="Unassembled WGS sequence"/>
</dbReference>
<name>Q7RAD2_PLAYO</name>
<accession>Q7RAD2</accession>
<dbReference type="KEGG" id="pyo:PY17X_0844301"/>
<organism evidence="3 4">
    <name type="scientific">Plasmodium yoelii yoelii</name>
    <dbReference type="NCBI Taxonomy" id="73239"/>
    <lineage>
        <taxon>Eukaryota</taxon>
        <taxon>Sar</taxon>
        <taxon>Alveolata</taxon>
        <taxon>Apicomplexa</taxon>
        <taxon>Aconoidasida</taxon>
        <taxon>Haemosporida</taxon>
        <taxon>Plasmodiidae</taxon>
        <taxon>Plasmodium</taxon>
        <taxon>Plasmodium (Vinckeia)</taxon>
    </lineage>
</organism>
<keyword evidence="2" id="KW-0812">Transmembrane</keyword>
<dbReference type="NCBIfam" id="TIGR01590">
    <property type="entry name" value="yir-bir-cir_Pla"/>
    <property type="match status" value="1"/>
</dbReference>
<feature type="non-terminal residue" evidence="3">
    <location>
        <position position="326"/>
    </location>
</feature>
<evidence type="ECO:0000256" key="1">
    <source>
        <dbReference type="SAM" id="MobiDB-lite"/>
    </source>
</evidence>
<evidence type="ECO:0000313" key="4">
    <source>
        <dbReference type="Proteomes" id="UP000008553"/>
    </source>
</evidence>
<protein>
    <submittedName>
        <fullName evidence="3">Bir1 protein</fullName>
    </submittedName>
</protein>
<feature type="region of interest" description="Disordered" evidence="1">
    <location>
        <begin position="220"/>
        <end position="240"/>
    </location>
</feature>